<proteinExistence type="predicted"/>
<sequence length="139" mass="15503">MLLEGLTPQDMLQLRRHSLQVPSRKLTYTDGCGTIKQHHVSLACMDLYQAAIDQTHYEIPAARLAKASIATLRESGRLIKLTLADYVANRCLITDMDSAMLRTIYMRLRRLAAHFSAPELLELLNGGNLPASAQQFAHA</sequence>
<reference evidence="1 2" key="1">
    <citation type="submission" date="2018-12" db="EMBL/GenBank/DDBJ databases">
        <title>Bacillus ochoae sp. nov., Paenibacillus whitsoniae sp. nov., Paenibacillus spiritus sp. nov. Isolated from the Mars Exploration Rover during spacecraft assembly.</title>
        <authorList>
            <person name="Seuylemezian A."/>
            <person name="Vaishampayan P."/>
        </authorList>
    </citation>
    <scope>NUCLEOTIDE SEQUENCE [LARGE SCALE GENOMIC DNA]</scope>
    <source>
        <strain evidence="1 2">MER 54</strain>
    </source>
</reference>
<evidence type="ECO:0000313" key="1">
    <source>
        <dbReference type="EMBL" id="RTE02854.1"/>
    </source>
</evidence>
<organism evidence="1 2">
    <name type="scientific">Paenibacillus whitsoniae</name>
    <dbReference type="NCBI Taxonomy" id="2496558"/>
    <lineage>
        <taxon>Bacteria</taxon>
        <taxon>Bacillati</taxon>
        <taxon>Bacillota</taxon>
        <taxon>Bacilli</taxon>
        <taxon>Bacillales</taxon>
        <taxon>Paenibacillaceae</taxon>
        <taxon>Paenibacillus</taxon>
    </lineage>
</organism>
<dbReference type="EMBL" id="RXHU01000110">
    <property type="protein sequence ID" value="RTE02854.1"/>
    <property type="molecule type" value="Genomic_DNA"/>
</dbReference>
<protein>
    <submittedName>
        <fullName evidence="1">Uncharacterized protein</fullName>
    </submittedName>
</protein>
<keyword evidence="2" id="KW-1185">Reference proteome</keyword>
<evidence type="ECO:0000313" key="2">
    <source>
        <dbReference type="Proteomes" id="UP000276128"/>
    </source>
</evidence>
<dbReference type="RefSeq" id="WP_126144680.1">
    <property type="nucleotide sequence ID" value="NZ_RXHU01000110.1"/>
</dbReference>
<gene>
    <name evidence="1" type="ORF">EJQ19_28785</name>
</gene>
<dbReference type="AlphaFoldDB" id="A0A3S0A6Z5"/>
<dbReference type="Proteomes" id="UP000276128">
    <property type="component" value="Unassembled WGS sequence"/>
</dbReference>
<comment type="caution">
    <text evidence="1">The sequence shown here is derived from an EMBL/GenBank/DDBJ whole genome shotgun (WGS) entry which is preliminary data.</text>
</comment>
<dbReference type="OrthoDB" id="2621008at2"/>
<name>A0A3S0A6Z5_9BACL</name>
<accession>A0A3S0A6Z5</accession>